<evidence type="ECO:0000256" key="1">
    <source>
        <dbReference type="SAM" id="SignalP"/>
    </source>
</evidence>
<name>A0ABW7DD82_9PSED</name>
<feature type="domain" description="AB hydrolase-1" evidence="2">
    <location>
        <begin position="36"/>
        <end position="255"/>
    </location>
</feature>
<sequence>MRNIKSLLAVTITAALALTSLHSTAAVEPGAAKPTVVLVHGAFAESSSWNGVAAQLLKQGYPVIAAANPLRGVKQDSDYVADIVEHTAGPVILVGHSYGGSVITNAVHDNPNVKALVYVAAFAPDKGETAIELSGRYPGGTLGPTLAAPVLLKDGNKDLYIQQDKFGQQFAADVPAAESALMAATQRPISEAALKEGSGEPAWKKLPSWFIYGSADKNIPEAALKFMADRAGSKKTVTVQGASHVVMTSNPQKVTALIIEAAQASATGSSH</sequence>
<dbReference type="InterPro" id="IPR029058">
    <property type="entry name" value="AB_hydrolase_fold"/>
</dbReference>
<evidence type="ECO:0000259" key="2">
    <source>
        <dbReference type="Pfam" id="PF12697"/>
    </source>
</evidence>
<feature type="signal peptide" evidence="1">
    <location>
        <begin position="1"/>
        <end position="25"/>
    </location>
</feature>
<evidence type="ECO:0000313" key="4">
    <source>
        <dbReference type="Proteomes" id="UP001605918"/>
    </source>
</evidence>
<dbReference type="EMBL" id="JBIEIL010000007">
    <property type="protein sequence ID" value="MFG6205960.1"/>
    <property type="molecule type" value="Genomic_DNA"/>
</dbReference>
<dbReference type="InterPro" id="IPR052897">
    <property type="entry name" value="Sec-Metab_Biosynth_Hydrolase"/>
</dbReference>
<reference evidence="3 4" key="1">
    <citation type="submission" date="2024-10" db="EMBL/GenBank/DDBJ databases">
        <title>Whole genome of Pseudomonas sp Strain RB5.</title>
        <authorList>
            <person name="Selami N."/>
        </authorList>
    </citation>
    <scope>NUCLEOTIDE SEQUENCE [LARGE SCALE GENOMIC DNA]</scope>
    <source>
        <strain evidence="3 4">RB5</strain>
    </source>
</reference>
<comment type="caution">
    <text evidence="3">The sequence shown here is derived from an EMBL/GenBank/DDBJ whole genome shotgun (WGS) entry which is preliminary data.</text>
</comment>
<dbReference type="Proteomes" id="UP001605918">
    <property type="component" value="Unassembled WGS sequence"/>
</dbReference>
<dbReference type="GO" id="GO:0016787">
    <property type="term" value="F:hydrolase activity"/>
    <property type="evidence" value="ECO:0007669"/>
    <property type="project" value="UniProtKB-KW"/>
</dbReference>
<dbReference type="Gene3D" id="3.40.50.1820">
    <property type="entry name" value="alpha/beta hydrolase"/>
    <property type="match status" value="1"/>
</dbReference>
<keyword evidence="3" id="KW-0378">Hydrolase</keyword>
<dbReference type="SUPFAM" id="SSF53474">
    <property type="entry name" value="alpha/beta-Hydrolases"/>
    <property type="match status" value="1"/>
</dbReference>
<dbReference type="Pfam" id="PF12697">
    <property type="entry name" value="Abhydrolase_6"/>
    <property type="match status" value="1"/>
</dbReference>
<evidence type="ECO:0000313" key="3">
    <source>
        <dbReference type="EMBL" id="MFG6205960.1"/>
    </source>
</evidence>
<keyword evidence="4" id="KW-1185">Reference proteome</keyword>
<protein>
    <submittedName>
        <fullName evidence="3">Alpha/beta fold hydrolase</fullName>
    </submittedName>
</protein>
<keyword evidence="1" id="KW-0732">Signal</keyword>
<proteinExistence type="predicted"/>
<dbReference type="InterPro" id="IPR000073">
    <property type="entry name" value="AB_hydrolase_1"/>
</dbReference>
<accession>A0ABW7DD82</accession>
<feature type="chain" id="PRO_5045223216" evidence="1">
    <location>
        <begin position="26"/>
        <end position="271"/>
    </location>
</feature>
<gene>
    <name evidence="3" type="ORF">ACGSLL_16480</name>
</gene>
<dbReference type="PANTHER" id="PTHR37017:SF11">
    <property type="entry name" value="ESTERASE_LIPASE_THIOESTERASE DOMAIN-CONTAINING PROTEIN"/>
    <property type="match status" value="1"/>
</dbReference>
<organism evidence="3 4">
    <name type="scientific">Pseudomonas retamae</name>
    <dbReference type="NCBI Taxonomy" id="702110"/>
    <lineage>
        <taxon>Bacteria</taxon>
        <taxon>Pseudomonadati</taxon>
        <taxon>Pseudomonadota</taxon>
        <taxon>Gammaproteobacteria</taxon>
        <taxon>Pseudomonadales</taxon>
        <taxon>Pseudomonadaceae</taxon>
        <taxon>Pseudomonas</taxon>
    </lineage>
</organism>
<dbReference type="RefSeq" id="WP_394507144.1">
    <property type="nucleotide sequence ID" value="NZ_JBIEIL010000007.1"/>
</dbReference>
<dbReference type="PANTHER" id="PTHR37017">
    <property type="entry name" value="AB HYDROLASE-1 DOMAIN-CONTAINING PROTEIN-RELATED"/>
    <property type="match status" value="1"/>
</dbReference>